<organism evidence="1 2">
    <name type="scientific">Mageeibacillus indolicus (strain UPII9-5)</name>
    <name type="common">Clostridiales genomosp. BVAB3 (strain UPII9-5)</name>
    <dbReference type="NCBI Taxonomy" id="699246"/>
    <lineage>
        <taxon>Bacteria</taxon>
        <taxon>Bacillati</taxon>
        <taxon>Bacillota</taxon>
        <taxon>Clostridia</taxon>
        <taxon>Eubacteriales</taxon>
        <taxon>Oscillospiraceae</taxon>
        <taxon>Mageeibacillus</taxon>
    </lineage>
</organism>
<gene>
    <name evidence="1" type="ordered locus">HMPREF0868_0392</name>
</gene>
<keyword evidence="2" id="KW-1185">Reference proteome</keyword>
<dbReference type="HOGENOM" id="CLU_3329747_0_0_9"/>
<evidence type="ECO:0000313" key="2">
    <source>
        <dbReference type="Proteomes" id="UP000008234"/>
    </source>
</evidence>
<reference evidence="2" key="1">
    <citation type="submission" date="2009-12" db="EMBL/GenBank/DDBJ databases">
        <title>Sequence of Clostridiales genomosp. BVAB3 str. UPII9-5.</title>
        <authorList>
            <person name="Madupu R."/>
            <person name="Durkin A.S."/>
            <person name="Torralba M."/>
            <person name="Methe B."/>
            <person name="Sutton G.G."/>
            <person name="Strausberg R.L."/>
            <person name="Nelson K.E."/>
        </authorList>
    </citation>
    <scope>NUCLEOTIDE SEQUENCE [LARGE SCALE GENOMIC DNA]</scope>
    <source>
        <strain evidence="2">UPII9-5</strain>
    </source>
</reference>
<proteinExistence type="predicted"/>
<dbReference type="AlphaFoldDB" id="D3R0M3"/>
<evidence type="ECO:0000313" key="1">
    <source>
        <dbReference type="EMBL" id="ADC90949.1"/>
    </source>
</evidence>
<dbReference type="KEGG" id="clo:HMPREF0868_0392"/>
<name>D3R0M3_MAGIU</name>
<protein>
    <submittedName>
        <fullName evidence="1">Uncharacterized protein</fullName>
    </submittedName>
</protein>
<sequence length="38" mass="4212">MNFPNKAKKLAKNIYFAVKIAIMTELCVEAANGIDARN</sequence>
<dbReference type="STRING" id="699246.HMPREF0868_0392"/>
<accession>D3R0M3</accession>
<dbReference type="Proteomes" id="UP000008234">
    <property type="component" value="Chromosome"/>
</dbReference>
<dbReference type="EMBL" id="CP001850">
    <property type="protein sequence ID" value="ADC90949.1"/>
    <property type="molecule type" value="Genomic_DNA"/>
</dbReference>